<keyword evidence="1" id="KW-0472">Membrane</keyword>
<organism evidence="2 3">
    <name type="scientific">Hymenolepis diminuta</name>
    <name type="common">Rat tapeworm</name>
    <dbReference type="NCBI Taxonomy" id="6216"/>
    <lineage>
        <taxon>Eukaryota</taxon>
        <taxon>Metazoa</taxon>
        <taxon>Spiralia</taxon>
        <taxon>Lophotrochozoa</taxon>
        <taxon>Platyhelminthes</taxon>
        <taxon>Cestoda</taxon>
        <taxon>Eucestoda</taxon>
        <taxon>Cyclophyllidea</taxon>
        <taxon>Hymenolepididae</taxon>
        <taxon>Hymenolepis</taxon>
    </lineage>
</organism>
<dbReference type="AlphaFoldDB" id="A0A564Z6P6"/>
<evidence type="ECO:0000256" key="1">
    <source>
        <dbReference type="SAM" id="Phobius"/>
    </source>
</evidence>
<dbReference type="InterPro" id="IPR013783">
    <property type="entry name" value="Ig-like_fold"/>
</dbReference>
<dbReference type="CDD" id="cd00063">
    <property type="entry name" value="FN3"/>
    <property type="match status" value="1"/>
</dbReference>
<evidence type="ECO:0008006" key="4">
    <source>
        <dbReference type="Google" id="ProtNLM"/>
    </source>
</evidence>
<keyword evidence="1" id="KW-0812">Transmembrane</keyword>
<keyword evidence="1" id="KW-1133">Transmembrane helix</keyword>
<evidence type="ECO:0000313" key="2">
    <source>
        <dbReference type="EMBL" id="VUZ55187.1"/>
    </source>
</evidence>
<protein>
    <recommendedName>
        <fullName evidence="4">Fibronectin type-III domain-containing protein</fullName>
    </recommendedName>
</protein>
<sequence>MVHPDLTELGDCDESESKCTASNLSAGTVYTAHLIVCFNDTTNGGKICSEKSPKGVSCATSPNPPTNVQVKPNSADSVLVTIDVPNVTTGIARYSACIDMTDSSCIDLEGVSDTRSGVIGDLSPATEYLLRSLDGPNPTVSLIKLRFYIYVHFYYPVLFSNAIFVNIVKGSNFIYP</sequence>
<dbReference type="EMBL" id="CABIJS010000688">
    <property type="protein sequence ID" value="VUZ55187.1"/>
    <property type="molecule type" value="Genomic_DNA"/>
</dbReference>
<name>A0A564Z6P6_HYMDI</name>
<accession>A0A564Z6P6</accession>
<dbReference type="Gene3D" id="2.60.40.10">
    <property type="entry name" value="Immunoglobulins"/>
    <property type="match status" value="1"/>
</dbReference>
<dbReference type="Proteomes" id="UP000321570">
    <property type="component" value="Unassembled WGS sequence"/>
</dbReference>
<dbReference type="InterPro" id="IPR036116">
    <property type="entry name" value="FN3_sf"/>
</dbReference>
<evidence type="ECO:0000313" key="3">
    <source>
        <dbReference type="Proteomes" id="UP000321570"/>
    </source>
</evidence>
<proteinExistence type="predicted"/>
<feature type="transmembrane region" description="Helical" evidence="1">
    <location>
        <begin position="147"/>
        <end position="168"/>
    </location>
</feature>
<keyword evidence="3" id="KW-1185">Reference proteome</keyword>
<dbReference type="SUPFAM" id="SSF49265">
    <property type="entry name" value="Fibronectin type III"/>
    <property type="match status" value="1"/>
</dbReference>
<gene>
    <name evidence="2" type="ORF">WMSIL1_LOCUS13044</name>
</gene>
<reference evidence="2 3" key="1">
    <citation type="submission" date="2019-07" db="EMBL/GenBank/DDBJ databases">
        <authorList>
            <person name="Jastrzebski P J."/>
            <person name="Paukszto L."/>
            <person name="Jastrzebski P J."/>
        </authorList>
    </citation>
    <scope>NUCLEOTIDE SEQUENCE [LARGE SCALE GENOMIC DNA]</scope>
    <source>
        <strain evidence="2 3">WMS-il1</strain>
    </source>
</reference>
<dbReference type="InterPro" id="IPR003961">
    <property type="entry name" value="FN3_dom"/>
</dbReference>